<name>A0A9J6FNC9_HAELO</name>
<keyword evidence="2" id="KW-1185">Reference proteome</keyword>
<evidence type="ECO:0000313" key="2">
    <source>
        <dbReference type="Proteomes" id="UP000821853"/>
    </source>
</evidence>
<dbReference type="GO" id="GO:0008270">
    <property type="term" value="F:zinc ion binding"/>
    <property type="evidence" value="ECO:0007669"/>
    <property type="project" value="InterPro"/>
</dbReference>
<sequence length="96" mass="11014">MSVLSNTTSSIRRLRLPMQCFNCQSFGHEAPSCTSSTRCRFCGGPHVYTECKRRGEPECVNCHERHASTFWRCPVRLAHASTDPRNDWLRDAIKDL</sequence>
<dbReference type="GO" id="GO:0003676">
    <property type="term" value="F:nucleic acid binding"/>
    <property type="evidence" value="ECO:0007669"/>
    <property type="project" value="InterPro"/>
</dbReference>
<dbReference type="Proteomes" id="UP000821853">
    <property type="component" value="Chromosome 10"/>
</dbReference>
<evidence type="ECO:0000313" key="1">
    <source>
        <dbReference type="EMBL" id="KAH9363769.1"/>
    </source>
</evidence>
<reference evidence="1 2" key="1">
    <citation type="journal article" date="2020" name="Cell">
        <title>Large-Scale Comparative Analyses of Tick Genomes Elucidate Their Genetic Diversity and Vector Capacities.</title>
        <authorList>
            <consortium name="Tick Genome and Microbiome Consortium (TIGMIC)"/>
            <person name="Jia N."/>
            <person name="Wang J."/>
            <person name="Shi W."/>
            <person name="Du L."/>
            <person name="Sun Y."/>
            <person name="Zhan W."/>
            <person name="Jiang J.F."/>
            <person name="Wang Q."/>
            <person name="Zhang B."/>
            <person name="Ji P."/>
            <person name="Bell-Sakyi L."/>
            <person name="Cui X.M."/>
            <person name="Yuan T.T."/>
            <person name="Jiang B.G."/>
            <person name="Yang W.F."/>
            <person name="Lam T.T."/>
            <person name="Chang Q.C."/>
            <person name="Ding S.J."/>
            <person name="Wang X.J."/>
            <person name="Zhu J.G."/>
            <person name="Ruan X.D."/>
            <person name="Zhao L."/>
            <person name="Wei J.T."/>
            <person name="Ye R.Z."/>
            <person name="Que T.C."/>
            <person name="Du C.H."/>
            <person name="Zhou Y.H."/>
            <person name="Cheng J.X."/>
            <person name="Dai P.F."/>
            <person name="Guo W.B."/>
            <person name="Han X.H."/>
            <person name="Huang E.J."/>
            <person name="Li L.F."/>
            <person name="Wei W."/>
            <person name="Gao Y.C."/>
            <person name="Liu J.Z."/>
            <person name="Shao H.Z."/>
            <person name="Wang X."/>
            <person name="Wang C.C."/>
            <person name="Yang T.C."/>
            <person name="Huo Q.B."/>
            <person name="Li W."/>
            <person name="Chen H.Y."/>
            <person name="Chen S.E."/>
            <person name="Zhou L.G."/>
            <person name="Ni X.B."/>
            <person name="Tian J.H."/>
            <person name="Sheng Y."/>
            <person name="Liu T."/>
            <person name="Pan Y.S."/>
            <person name="Xia L.Y."/>
            <person name="Li J."/>
            <person name="Zhao F."/>
            <person name="Cao W.C."/>
        </authorList>
    </citation>
    <scope>NUCLEOTIDE SEQUENCE [LARGE SCALE GENOMIC DNA]</scope>
    <source>
        <strain evidence="1">HaeL-2018</strain>
    </source>
</reference>
<proteinExistence type="predicted"/>
<dbReference type="SUPFAM" id="SSF57756">
    <property type="entry name" value="Retrovirus zinc finger-like domains"/>
    <property type="match status" value="1"/>
</dbReference>
<dbReference type="EMBL" id="JABSTR010000002">
    <property type="protein sequence ID" value="KAH9363769.1"/>
    <property type="molecule type" value="Genomic_DNA"/>
</dbReference>
<dbReference type="VEuPathDB" id="VectorBase:HLOH_051705"/>
<protein>
    <recommendedName>
        <fullName evidence="3">CCHC-type domain-containing protein</fullName>
    </recommendedName>
</protein>
<accession>A0A9J6FNC9</accession>
<dbReference type="AlphaFoldDB" id="A0A9J6FNC9"/>
<dbReference type="InterPro" id="IPR036875">
    <property type="entry name" value="Znf_CCHC_sf"/>
</dbReference>
<evidence type="ECO:0008006" key="3">
    <source>
        <dbReference type="Google" id="ProtNLM"/>
    </source>
</evidence>
<gene>
    <name evidence="1" type="ORF">HPB48_010114</name>
</gene>
<comment type="caution">
    <text evidence="1">The sequence shown here is derived from an EMBL/GenBank/DDBJ whole genome shotgun (WGS) entry which is preliminary data.</text>
</comment>
<dbReference type="OrthoDB" id="8123891at2759"/>
<organism evidence="1 2">
    <name type="scientific">Haemaphysalis longicornis</name>
    <name type="common">Bush tick</name>
    <dbReference type="NCBI Taxonomy" id="44386"/>
    <lineage>
        <taxon>Eukaryota</taxon>
        <taxon>Metazoa</taxon>
        <taxon>Ecdysozoa</taxon>
        <taxon>Arthropoda</taxon>
        <taxon>Chelicerata</taxon>
        <taxon>Arachnida</taxon>
        <taxon>Acari</taxon>
        <taxon>Parasitiformes</taxon>
        <taxon>Ixodida</taxon>
        <taxon>Ixodoidea</taxon>
        <taxon>Ixodidae</taxon>
        <taxon>Haemaphysalinae</taxon>
        <taxon>Haemaphysalis</taxon>
    </lineage>
</organism>